<proteinExistence type="predicted"/>
<dbReference type="Gene3D" id="3.90.550.10">
    <property type="entry name" value="Spore Coat Polysaccharide Biosynthesis Protein SpsA, Chain A"/>
    <property type="match status" value="1"/>
</dbReference>
<dbReference type="EMBL" id="CP021425">
    <property type="protein sequence ID" value="ARU57715.1"/>
    <property type="molecule type" value="Genomic_DNA"/>
</dbReference>
<protein>
    <submittedName>
        <fullName evidence="1">Uncharacterized protein</fullName>
    </submittedName>
</protein>
<sequence>MSKYLFTYVCQHGLLEIQAMLLTVSLVRYAKCEHEIVAGIPHGQLEPESLQLLAKLNVKTVSIEPTVTGYLNSHKIALLEKVTEDFKAEYYLLMDSDILCQANFSGIDMMSAHDIALRVAGISKTWKDIQQWGVVYDLFEMPYPASRVISTYDRTPMWPYYNAGVICIRHGVAFPEAWRKACLKIEAADHIKSKRPWLDQIAIPIAVQSLQLNVLQLESRYNSWPGTEASAIFNHYHRFDRLKDTAPISELLGYFYTHQQLRALLKKKANDALHAWLVASNGSPPPQLVQFHCFIEKNLPSISP</sequence>
<dbReference type="Proteomes" id="UP000196027">
    <property type="component" value="Chromosome"/>
</dbReference>
<name>A0A1Y0IDZ8_9GAMM</name>
<dbReference type="SUPFAM" id="SSF53448">
    <property type="entry name" value="Nucleotide-diphospho-sugar transferases"/>
    <property type="match status" value="1"/>
</dbReference>
<evidence type="ECO:0000313" key="2">
    <source>
        <dbReference type="Proteomes" id="UP000196027"/>
    </source>
</evidence>
<evidence type="ECO:0000313" key="1">
    <source>
        <dbReference type="EMBL" id="ARU57715.1"/>
    </source>
</evidence>
<keyword evidence="2" id="KW-1185">Reference proteome</keyword>
<gene>
    <name evidence="1" type="ORF">OLMES_3694</name>
</gene>
<dbReference type="RefSeq" id="WP_087462582.1">
    <property type="nucleotide sequence ID" value="NZ_CP021425.1"/>
</dbReference>
<dbReference type="InterPro" id="IPR029044">
    <property type="entry name" value="Nucleotide-diphossugar_trans"/>
</dbReference>
<dbReference type="AlphaFoldDB" id="A0A1Y0IDZ8"/>
<reference evidence="1 2" key="1">
    <citation type="submission" date="2017-05" db="EMBL/GenBank/DDBJ databases">
        <title>Genomic insights into alkan degradation activity of Oleiphilus messinensis.</title>
        <authorList>
            <person name="Kozyavkin S.A."/>
            <person name="Slesarev A.I."/>
            <person name="Golyshin P.N."/>
            <person name="Korzhenkov A."/>
            <person name="Golyshina O.N."/>
            <person name="Toshchakov S.V."/>
        </authorList>
    </citation>
    <scope>NUCLEOTIDE SEQUENCE [LARGE SCALE GENOMIC DNA]</scope>
    <source>
        <strain evidence="1 2">ME102</strain>
    </source>
</reference>
<accession>A0A1Y0IDZ8</accession>
<dbReference type="KEGG" id="ome:OLMES_3694"/>
<organism evidence="1 2">
    <name type="scientific">Oleiphilus messinensis</name>
    <dbReference type="NCBI Taxonomy" id="141451"/>
    <lineage>
        <taxon>Bacteria</taxon>
        <taxon>Pseudomonadati</taxon>
        <taxon>Pseudomonadota</taxon>
        <taxon>Gammaproteobacteria</taxon>
        <taxon>Oceanospirillales</taxon>
        <taxon>Oleiphilaceae</taxon>
        <taxon>Oleiphilus</taxon>
    </lineage>
</organism>
<dbReference type="OrthoDB" id="7029230at2"/>